<feature type="compositionally biased region" description="Acidic residues" evidence="1">
    <location>
        <begin position="598"/>
        <end position="611"/>
    </location>
</feature>
<accession>A0A0D7ACG9</accession>
<gene>
    <name evidence="2" type="ORF">FISHEDRAFT_74440</name>
</gene>
<feature type="region of interest" description="Disordered" evidence="1">
    <location>
        <begin position="337"/>
        <end position="387"/>
    </location>
</feature>
<keyword evidence="3" id="KW-1185">Reference proteome</keyword>
<feature type="compositionally biased region" description="Basic residues" evidence="1">
    <location>
        <begin position="78"/>
        <end position="94"/>
    </location>
</feature>
<organism evidence="2 3">
    <name type="scientific">Fistulina hepatica ATCC 64428</name>
    <dbReference type="NCBI Taxonomy" id="1128425"/>
    <lineage>
        <taxon>Eukaryota</taxon>
        <taxon>Fungi</taxon>
        <taxon>Dikarya</taxon>
        <taxon>Basidiomycota</taxon>
        <taxon>Agaricomycotina</taxon>
        <taxon>Agaricomycetes</taxon>
        <taxon>Agaricomycetidae</taxon>
        <taxon>Agaricales</taxon>
        <taxon>Fistulinaceae</taxon>
        <taxon>Fistulina</taxon>
    </lineage>
</organism>
<feature type="region of interest" description="Disordered" evidence="1">
    <location>
        <begin position="592"/>
        <end position="611"/>
    </location>
</feature>
<feature type="region of interest" description="Disordered" evidence="1">
    <location>
        <begin position="62"/>
        <end position="125"/>
    </location>
</feature>
<dbReference type="AlphaFoldDB" id="A0A0D7ACG9"/>
<protein>
    <submittedName>
        <fullName evidence="2">Uncharacterized protein</fullName>
    </submittedName>
</protein>
<feature type="compositionally biased region" description="Basic residues" evidence="1">
    <location>
        <begin position="198"/>
        <end position="209"/>
    </location>
</feature>
<feature type="region of interest" description="Disordered" evidence="1">
    <location>
        <begin position="167"/>
        <end position="317"/>
    </location>
</feature>
<evidence type="ECO:0000313" key="2">
    <source>
        <dbReference type="EMBL" id="KIY47636.1"/>
    </source>
</evidence>
<dbReference type="Proteomes" id="UP000054144">
    <property type="component" value="Unassembled WGS sequence"/>
</dbReference>
<sequence length="611" mass="66400">METPVPATPLVGKNGIMTVEESRAKRTQHFKNKIRNRGGIFVPTETRTTLLDILMGRRAPLSPFRARSRSHSTSPLRRQSRRRSVSASPTRRKALSPPPTRVQDEIISDPGPSPGTLTPTLVDEEPSDVPYVPVCRLSSVKPMAKERKTKKAAKAPKAKVVKSVVAKLQSKASGSASRASNVKRDIHDGADAGQPTRSRSRAGKGKKKVHVESVIKGKDENVHGVRSRGRDSSRKHKGKDKAIDEPDSDNLEQDDRPVHVPARTKAGKKKATAKPNDGDGDDTYSEPPRPPKRGRLRKTVVDDIPTSDAATLVHRPRRTGKRMAIDITEVLVGEINDISEPPPVHRQKKRKKEMVPRDDDYSAEESEKEVTIIKRRTSVTDSQGASIEDAQAAVAARRKRVKTVPLDEPRVTIIKKRTAVVDSQGQVDVAARRKRVETVPHDEPVLSSGSTTKRRAEAVDEDVGTRSKRARVASEVLRDDIGAGTARTGVGEQSVHRRPRANTTVDARGTVNAILKSHASAVNTDAAEAPKTKPTTLKKSGLPHRAPSSQPKAARGTSSVSGPGTRPAASGSGSRRVRSGPPQYILERVKASAHVVMDIDDDEPDPLDFLS</sequence>
<reference evidence="2 3" key="1">
    <citation type="journal article" date="2015" name="Fungal Genet. Biol.">
        <title>Evolution of novel wood decay mechanisms in Agaricales revealed by the genome sequences of Fistulina hepatica and Cylindrobasidium torrendii.</title>
        <authorList>
            <person name="Floudas D."/>
            <person name="Held B.W."/>
            <person name="Riley R."/>
            <person name="Nagy L.G."/>
            <person name="Koehler G."/>
            <person name="Ransdell A.S."/>
            <person name="Younus H."/>
            <person name="Chow J."/>
            <person name="Chiniquy J."/>
            <person name="Lipzen A."/>
            <person name="Tritt A."/>
            <person name="Sun H."/>
            <person name="Haridas S."/>
            <person name="LaButti K."/>
            <person name="Ohm R.A."/>
            <person name="Kues U."/>
            <person name="Blanchette R.A."/>
            <person name="Grigoriev I.V."/>
            <person name="Minto R.E."/>
            <person name="Hibbett D.S."/>
        </authorList>
    </citation>
    <scope>NUCLEOTIDE SEQUENCE [LARGE SCALE GENOMIC DNA]</scope>
    <source>
        <strain evidence="2 3">ATCC 64428</strain>
    </source>
</reference>
<feature type="compositionally biased region" description="Polar residues" evidence="1">
    <location>
        <begin position="547"/>
        <end position="560"/>
    </location>
</feature>
<dbReference type="OrthoDB" id="3047765at2759"/>
<evidence type="ECO:0000313" key="3">
    <source>
        <dbReference type="Proteomes" id="UP000054144"/>
    </source>
</evidence>
<proteinExistence type="predicted"/>
<evidence type="ECO:0000256" key="1">
    <source>
        <dbReference type="SAM" id="MobiDB-lite"/>
    </source>
</evidence>
<feature type="compositionally biased region" description="Low complexity" evidence="1">
    <location>
        <begin position="561"/>
        <end position="582"/>
    </location>
</feature>
<name>A0A0D7ACG9_9AGAR</name>
<feature type="compositionally biased region" description="Basic and acidic residues" evidence="1">
    <location>
        <begin position="210"/>
        <end position="232"/>
    </location>
</feature>
<feature type="region of interest" description="Disordered" evidence="1">
    <location>
        <begin position="483"/>
        <end position="585"/>
    </location>
</feature>
<feature type="region of interest" description="Disordered" evidence="1">
    <location>
        <begin position="437"/>
        <end position="471"/>
    </location>
</feature>
<dbReference type="EMBL" id="KN881930">
    <property type="protein sequence ID" value="KIY47636.1"/>
    <property type="molecule type" value="Genomic_DNA"/>
</dbReference>